<keyword evidence="3" id="KW-1185">Reference proteome</keyword>
<protein>
    <submittedName>
        <fullName evidence="2">Uncharacterized protein</fullName>
    </submittedName>
</protein>
<dbReference type="Proteomes" id="UP000821837">
    <property type="component" value="Chromosome 11"/>
</dbReference>
<dbReference type="AlphaFoldDB" id="A0A9D4QCD5"/>
<gene>
    <name evidence="2" type="ORF">HPB52_023200</name>
</gene>
<sequence length="304" mass="32560">MVAEGFMLRNERVAVEAVGPPITFVNVFRYPAYLPDDPLTNALAQFGKVKSVAFATYNRQNKLNGVRVVRMEMSKPVPNFTTVAGHRVMFEYRGMRRVCARCSETRAVPTRAATFALGSGTESSSPDSSRDSWVVVSSGPEDQASLPKGEETTDNEGHGAPVVNDVTFPPLHDGNTRPPSFDDIPIKSCGRYIPPVDKAHDAPAALPGPSRQSPTTSKAEVAPAPGKTQPPGLEQRHRSHSRQRSADGKEDRTAGRAENAETALRRSGPPGGSSDSDAPARNQPKRPRKGSVGDGAPQPSDEVA</sequence>
<comment type="caution">
    <text evidence="2">The sequence shown here is derived from an EMBL/GenBank/DDBJ whole genome shotgun (WGS) entry which is preliminary data.</text>
</comment>
<feature type="compositionally biased region" description="Low complexity" evidence="1">
    <location>
        <begin position="118"/>
        <end position="139"/>
    </location>
</feature>
<feature type="region of interest" description="Disordered" evidence="1">
    <location>
        <begin position="117"/>
        <end position="304"/>
    </location>
</feature>
<name>A0A9D4QCD5_RHISA</name>
<reference evidence="2" key="2">
    <citation type="submission" date="2021-09" db="EMBL/GenBank/DDBJ databases">
        <authorList>
            <person name="Jia N."/>
            <person name="Wang J."/>
            <person name="Shi W."/>
            <person name="Du L."/>
            <person name="Sun Y."/>
            <person name="Zhan W."/>
            <person name="Jiang J."/>
            <person name="Wang Q."/>
            <person name="Zhang B."/>
            <person name="Ji P."/>
            <person name="Sakyi L.B."/>
            <person name="Cui X."/>
            <person name="Yuan T."/>
            <person name="Jiang B."/>
            <person name="Yang W."/>
            <person name="Lam T.T.-Y."/>
            <person name="Chang Q."/>
            <person name="Ding S."/>
            <person name="Wang X."/>
            <person name="Zhu J."/>
            <person name="Ruan X."/>
            <person name="Zhao L."/>
            <person name="Wei J."/>
            <person name="Que T."/>
            <person name="Du C."/>
            <person name="Cheng J."/>
            <person name="Dai P."/>
            <person name="Han X."/>
            <person name="Huang E."/>
            <person name="Gao Y."/>
            <person name="Liu J."/>
            <person name="Shao H."/>
            <person name="Ye R."/>
            <person name="Li L."/>
            <person name="Wei W."/>
            <person name="Wang X."/>
            <person name="Wang C."/>
            <person name="Huo Q."/>
            <person name="Li W."/>
            <person name="Guo W."/>
            <person name="Chen H."/>
            <person name="Chen S."/>
            <person name="Zhou L."/>
            <person name="Zhou L."/>
            <person name="Ni X."/>
            <person name="Tian J."/>
            <person name="Zhou Y."/>
            <person name="Sheng Y."/>
            <person name="Liu T."/>
            <person name="Pan Y."/>
            <person name="Xia L."/>
            <person name="Li J."/>
            <person name="Zhao F."/>
            <person name="Cao W."/>
        </authorList>
    </citation>
    <scope>NUCLEOTIDE SEQUENCE</scope>
    <source>
        <strain evidence="2">Rsan-2018</strain>
        <tissue evidence="2">Larvae</tissue>
    </source>
</reference>
<evidence type="ECO:0000313" key="2">
    <source>
        <dbReference type="EMBL" id="KAH7973242.1"/>
    </source>
</evidence>
<organism evidence="2 3">
    <name type="scientific">Rhipicephalus sanguineus</name>
    <name type="common">Brown dog tick</name>
    <name type="synonym">Ixodes sanguineus</name>
    <dbReference type="NCBI Taxonomy" id="34632"/>
    <lineage>
        <taxon>Eukaryota</taxon>
        <taxon>Metazoa</taxon>
        <taxon>Ecdysozoa</taxon>
        <taxon>Arthropoda</taxon>
        <taxon>Chelicerata</taxon>
        <taxon>Arachnida</taxon>
        <taxon>Acari</taxon>
        <taxon>Parasitiformes</taxon>
        <taxon>Ixodida</taxon>
        <taxon>Ixodoidea</taxon>
        <taxon>Ixodidae</taxon>
        <taxon>Rhipicephalinae</taxon>
        <taxon>Rhipicephalus</taxon>
        <taxon>Rhipicephalus</taxon>
    </lineage>
</organism>
<dbReference type="EMBL" id="JABSTV010001247">
    <property type="protein sequence ID" value="KAH7973242.1"/>
    <property type="molecule type" value="Genomic_DNA"/>
</dbReference>
<accession>A0A9D4QCD5</accession>
<feature type="compositionally biased region" description="Basic and acidic residues" evidence="1">
    <location>
        <begin position="148"/>
        <end position="157"/>
    </location>
</feature>
<reference evidence="2" key="1">
    <citation type="journal article" date="2020" name="Cell">
        <title>Large-Scale Comparative Analyses of Tick Genomes Elucidate Their Genetic Diversity and Vector Capacities.</title>
        <authorList>
            <consortium name="Tick Genome and Microbiome Consortium (TIGMIC)"/>
            <person name="Jia N."/>
            <person name="Wang J."/>
            <person name="Shi W."/>
            <person name="Du L."/>
            <person name="Sun Y."/>
            <person name="Zhan W."/>
            <person name="Jiang J.F."/>
            <person name="Wang Q."/>
            <person name="Zhang B."/>
            <person name="Ji P."/>
            <person name="Bell-Sakyi L."/>
            <person name="Cui X.M."/>
            <person name="Yuan T.T."/>
            <person name="Jiang B.G."/>
            <person name="Yang W.F."/>
            <person name="Lam T.T."/>
            <person name="Chang Q.C."/>
            <person name="Ding S.J."/>
            <person name="Wang X.J."/>
            <person name="Zhu J.G."/>
            <person name="Ruan X.D."/>
            <person name="Zhao L."/>
            <person name="Wei J.T."/>
            <person name="Ye R.Z."/>
            <person name="Que T.C."/>
            <person name="Du C.H."/>
            <person name="Zhou Y.H."/>
            <person name="Cheng J.X."/>
            <person name="Dai P.F."/>
            <person name="Guo W.B."/>
            <person name="Han X.H."/>
            <person name="Huang E.J."/>
            <person name="Li L.F."/>
            <person name="Wei W."/>
            <person name="Gao Y.C."/>
            <person name="Liu J.Z."/>
            <person name="Shao H.Z."/>
            <person name="Wang X."/>
            <person name="Wang C.C."/>
            <person name="Yang T.C."/>
            <person name="Huo Q.B."/>
            <person name="Li W."/>
            <person name="Chen H.Y."/>
            <person name="Chen S.E."/>
            <person name="Zhou L.G."/>
            <person name="Ni X.B."/>
            <person name="Tian J.H."/>
            <person name="Sheng Y."/>
            <person name="Liu T."/>
            <person name="Pan Y.S."/>
            <person name="Xia L.Y."/>
            <person name="Li J."/>
            <person name="Zhao F."/>
            <person name="Cao W.C."/>
        </authorList>
    </citation>
    <scope>NUCLEOTIDE SEQUENCE</scope>
    <source>
        <strain evidence="2">Rsan-2018</strain>
    </source>
</reference>
<feature type="compositionally biased region" description="Basic and acidic residues" evidence="1">
    <location>
        <begin position="244"/>
        <end position="259"/>
    </location>
</feature>
<evidence type="ECO:0000313" key="3">
    <source>
        <dbReference type="Proteomes" id="UP000821837"/>
    </source>
</evidence>
<proteinExistence type="predicted"/>
<evidence type="ECO:0000256" key="1">
    <source>
        <dbReference type="SAM" id="MobiDB-lite"/>
    </source>
</evidence>